<organism evidence="4 5">
    <name type="scientific">Acidisoma silvae</name>
    <dbReference type="NCBI Taxonomy" id="2802396"/>
    <lineage>
        <taxon>Bacteria</taxon>
        <taxon>Pseudomonadati</taxon>
        <taxon>Pseudomonadota</taxon>
        <taxon>Alphaproteobacteria</taxon>
        <taxon>Acetobacterales</taxon>
        <taxon>Acidocellaceae</taxon>
        <taxon>Acidisoma</taxon>
    </lineage>
</organism>
<dbReference type="InterPro" id="IPR000182">
    <property type="entry name" value="GNAT_dom"/>
</dbReference>
<evidence type="ECO:0000259" key="3">
    <source>
        <dbReference type="PROSITE" id="PS51186"/>
    </source>
</evidence>
<name>A0A964DXK2_9PROT</name>
<keyword evidence="5" id="KW-1185">Reference proteome</keyword>
<evidence type="ECO:0000256" key="2">
    <source>
        <dbReference type="ARBA" id="ARBA00023315"/>
    </source>
</evidence>
<evidence type="ECO:0000313" key="4">
    <source>
        <dbReference type="EMBL" id="MCB8874142.1"/>
    </source>
</evidence>
<feature type="domain" description="N-acetyltransferase" evidence="3">
    <location>
        <begin position="149"/>
        <end position="292"/>
    </location>
</feature>
<protein>
    <submittedName>
        <fullName evidence="4">GNAT family N-acetyltransferase</fullName>
    </submittedName>
</protein>
<gene>
    <name evidence="4" type="ORF">ASILVAE211_03025</name>
</gene>
<dbReference type="SUPFAM" id="SSF55729">
    <property type="entry name" value="Acyl-CoA N-acyltransferases (Nat)"/>
    <property type="match status" value="2"/>
</dbReference>
<proteinExistence type="predicted"/>
<dbReference type="EMBL" id="JAESVB010000001">
    <property type="protein sequence ID" value="MCB8874142.1"/>
    <property type="molecule type" value="Genomic_DNA"/>
</dbReference>
<dbReference type="Pfam" id="PF00583">
    <property type="entry name" value="Acetyltransf_1"/>
    <property type="match status" value="2"/>
</dbReference>
<dbReference type="InterPro" id="IPR016181">
    <property type="entry name" value="Acyl_CoA_acyltransferase"/>
</dbReference>
<dbReference type="Gene3D" id="3.40.630.30">
    <property type="match status" value="2"/>
</dbReference>
<feature type="domain" description="N-acetyltransferase" evidence="3">
    <location>
        <begin position="7"/>
        <end position="143"/>
    </location>
</feature>
<dbReference type="PANTHER" id="PTHR43877">
    <property type="entry name" value="AMINOALKYLPHOSPHONATE N-ACETYLTRANSFERASE-RELATED-RELATED"/>
    <property type="match status" value="1"/>
</dbReference>
<dbReference type="InterPro" id="IPR050832">
    <property type="entry name" value="Bact_Acetyltransf"/>
</dbReference>
<accession>A0A964DXK2</accession>
<evidence type="ECO:0000256" key="1">
    <source>
        <dbReference type="ARBA" id="ARBA00022679"/>
    </source>
</evidence>
<reference evidence="4" key="2">
    <citation type="submission" date="2021-01" db="EMBL/GenBank/DDBJ databases">
        <authorList>
            <person name="Mieszkin S."/>
            <person name="Pouder E."/>
            <person name="Alain K."/>
        </authorList>
    </citation>
    <scope>NUCLEOTIDE SEQUENCE</scope>
    <source>
        <strain evidence="4">HW T2.11</strain>
    </source>
</reference>
<dbReference type="CDD" id="cd04301">
    <property type="entry name" value="NAT_SF"/>
    <property type="match status" value="2"/>
</dbReference>
<keyword evidence="2" id="KW-0012">Acyltransferase</keyword>
<dbReference type="PANTHER" id="PTHR43877:SF2">
    <property type="entry name" value="AMINOALKYLPHOSPHONATE N-ACETYLTRANSFERASE-RELATED"/>
    <property type="match status" value="1"/>
</dbReference>
<dbReference type="RefSeq" id="WP_227319794.1">
    <property type="nucleotide sequence ID" value="NZ_JAESVB010000001.1"/>
</dbReference>
<sequence length="292" mass="32568">MITSRITRIDQPTEAHRRTLLDLLDAYSDPRAGDRFWPEETLCLAIRGPDGAVRGGLWGRFYYDWLFIELIYIPDDLRGQDLGTALLAMAEARARAWGAVGVWLDTFSFQARGFYEKHGFAVFGDIADYPAGHARFFLQKRLDNGSAPAVTHPLVEEILDPPRDLRDAIGNPLSAFNDVKLGGGEWPERRHAFALTDEAGATIGGLSARSYYDWLYVGLLFVPDSLRGQGVGSQLLALAEEEARSIGAHGIWLDTFSFQAPDFYPRHGFVPFGRLDAYPGGHNRTFFSKRIG</sequence>
<reference evidence="4" key="1">
    <citation type="journal article" date="2021" name="Microorganisms">
        <title>Acidisoma silvae sp. nov. and Acidisomacellulosilytica sp. nov., Two Acidophilic Bacteria Isolated from Decaying Wood, Hydrolyzing Cellulose and Producing Poly-3-hydroxybutyrate.</title>
        <authorList>
            <person name="Mieszkin S."/>
            <person name="Pouder E."/>
            <person name="Uroz S."/>
            <person name="Simon-Colin C."/>
            <person name="Alain K."/>
        </authorList>
    </citation>
    <scope>NUCLEOTIDE SEQUENCE</scope>
    <source>
        <strain evidence="4">HW T2.11</strain>
    </source>
</reference>
<dbReference type="GO" id="GO:0016747">
    <property type="term" value="F:acyltransferase activity, transferring groups other than amino-acyl groups"/>
    <property type="evidence" value="ECO:0007669"/>
    <property type="project" value="InterPro"/>
</dbReference>
<keyword evidence="1" id="KW-0808">Transferase</keyword>
<dbReference type="PROSITE" id="PS51186">
    <property type="entry name" value="GNAT"/>
    <property type="match status" value="2"/>
</dbReference>
<evidence type="ECO:0000313" key="5">
    <source>
        <dbReference type="Proteomes" id="UP000708298"/>
    </source>
</evidence>
<comment type="caution">
    <text evidence="4">The sequence shown here is derived from an EMBL/GenBank/DDBJ whole genome shotgun (WGS) entry which is preliminary data.</text>
</comment>
<dbReference type="AlphaFoldDB" id="A0A964DXK2"/>
<dbReference type="Proteomes" id="UP000708298">
    <property type="component" value="Unassembled WGS sequence"/>
</dbReference>